<dbReference type="KEGG" id="lez:GLE_5482"/>
<protein>
    <submittedName>
        <fullName evidence="1">Uncharacterized protein</fullName>
    </submittedName>
</protein>
<evidence type="ECO:0000313" key="1">
    <source>
        <dbReference type="EMBL" id="ALN60823.1"/>
    </source>
</evidence>
<accession>A0A0S2DQH6</accession>
<dbReference type="AlphaFoldDB" id="A0A0S2DQH6"/>
<organism evidence="1 2">
    <name type="scientific">Lysobacter enzymogenes</name>
    <dbReference type="NCBI Taxonomy" id="69"/>
    <lineage>
        <taxon>Bacteria</taxon>
        <taxon>Pseudomonadati</taxon>
        <taxon>Pseudomonadota</taxon>
        <taxon>Gammaproteobacteria</taxon>
        <taxon>Lysobacterales</taxon>
        <taxon>Lysobacteraceae</taxon>
        <taxon>Lysobacter</taxon>
    </lineage>
</organism>
<gene>
    <name evidence="1" type="ORF">GLE_5482</name>
</gene>
<dbReference type="Proteomes" id="UP000061569">
    <property type="component" value="Chromosome"/>
</dbReference>
<name>A0A0S2DQH6_LYSEN</name>
<proteinExistence type="predicted"/>
<evidence type="ECO:0000313" key="2">
    <source>
        <dbReference type="Proteomes" id="UP000061569"/>
    </source>
</evidence>
<dbReference type="PATRIC" id="fig|69.6.peg.5396"/>
<reference evidence="1 2" key="1">
    <citation type="submission" date="2015-11" db="EMBL/GenBank/DDBJ databases">
        <title>Genome sequences of Lysobacter enzymogenes strain C3 and Lysobacter antibioticus ATCC 29479.</title>
        <authorList>
            <person name="Kobayashi D.Y."/>
        </authorList>
    </citation>
    <scope>NUCLEOTIDE SEQUENCE [LARGE SCALE GENOMIC DNA]</scope>
    <source>
        <strain evidence="1 2">C3</strain>
    </source>
</reference>
<dbReference type="EMBL" id="CP013140">
    <property type="protein sequence ID" value="ALN60823.1"/>
    <property type="molecule type" value="Genomic_DNA"/>
</dbReference>
<sequence length="52" mass="6003">MRDINSYDVGISQNSKHFVFIFLVRNKNFSGGGGEIWVSKESLKVERTSNYF</sequence>